<feature type="compositionally biased region" description="Polar residues" evidence="1">
    <location>
        <begin position="19"/>
        <end position="38"/>
    </location>
</feature>
<evidence type="ECO:0000313" key="5">
    <source>
        <dbReference type="Proteomes" id="UP000002320"/>
    </source>
</evidence>
<name>B0W0J8_CULQU</name>
<dbReference type="Pfam" id="PF04003">
    <property type="entry name" value="Utp12"/>
    <property type="match status" value="1"/>
</dbReference>
<dbReference type="eggNOG" id="KOG2724">
    <property type="taxonomic scope" value="Eukaryota"/>
</dbReference>
<feature type="compositionally biased region" description="Basic and acidic residues" evidence="1">
    <location>
        <begin position="50"/>
        <end position="62"/>
    </location>
</feature>
<dbReference type="EnsemblMetazoa" id="CPIJ000667-RA">
    <property type="protein sequence ID" value="CPIJ000667-PA"/>
    <property type="gene ID" value="CPIJ000667"/>
</dbReference>
<dbReference type="KEGG" id="cqu:CpipJ_CPIJ000667"/>
<dbReference type="InParanoid" id="B0W0J8"/>
<keyword evidence="5" id="KW-1185">Reference proteome</keyword>
<dbReference type="VEuPathDB" id="VectorBase:CQUJHB009211"/>
<organism>
    <name type="scientific">Culex quinquefasciatus</name>
    <name type="common">Southern house mosquito</name>
    <name type="synonym">Culex pungens</name>
    <dbReference type="NCBI Taxonomy" id="7176"/>
    <lineage>
        <taxon>Eukaryota</taxon>
        <taxon>Metazoa</taxon>
        <taxon>Ecdysozoa</taxon>
        <taxon>Arthropoda</taxon>
        <taxon>Hexapoda</taxon>
        <taxon>Insecta</taxon>
        <taxon>Pterygota</taxon>
        <taxon>Neoptera</taxon>
        <taxon>Endopterygota</taxon>
        <taxon>Diptera</taxon>
        <taxon>Nematocera</taxon>
        <taxon>Culicoidea</taxon>
        <taxon>Culicidae</taxon>
        <taxon>Culicinae</taxon>
        <taxon>Culicini</taxon>
        <taxon>Culex</taxon>
        <taxon>Culex</taxon>
    </lineage>
</organism>
<feature type="region of interest" description="Disordered" evidence="1">
    <location>
        <begin position="182"/>
        <end position="202"/>
    </location>
</feature>
<sequence length="279" mass="30932">MFGSASDDNKHGPRHRLQRQPNHSTRQVPRFGSTSSTPGMGFSFAKVAKPTKDSKPDEKATADDDEDESSKVEFTPIKEKDSIFSKRCKLFVKTDGNYSDSGIGTLHIKNVDVKMQVLVRADTSIGQILLNIILNEVVPVQGDEATTDVGAAAGRRCRHRGGGTTATLETITTLQFIRRPHAREHHPRAGLRSKDAENRRSGFSMNEPEQYISALLREISTLMQQKTVHVVTAVCWLKALIHSHTSQLMMLVLENLLANFGTCLGIIEYRVQHANSLSK</sequence>
<reference evidence="4" key="2">
    <citation type="submission" date="2021-02" db="UniProtKB">
        <authorList>
            <consortium name="EnsemblMetazoa"/>
        </authorList>
    </citation>
    <scope>IDENTIFICATION</scope>
    <source>
        <strain evidence="4">JHB</strain>
    </source>
</reference>
<proteinExistence type="predicted"/>
<evidence type="ECO:0000313" key="3">
    <source>
        <dbReference type="EMBL" id="EDS41300.1"/>
    </source>
</evidence>
<feature type="domain" description="Small-subunit processome Utp12" evidence="2">
    <location>
        <begin position="208"/>
        <end position="278"/>
    </location>
</feature>
<dbReference type="InterPro" id="IPR011993">
    <property type="entry name" value="PH-like_dom_sf"/>
</dbReference>
<dbReference type="Proteomes" id="UP000002320">
    <property type="component" value="Unassembled WGS sequence"/>
</dbReference>
<accession>B0W0J8</accession>
<dbReference type="SUPFAM" id="SSF50729">
    <property type="entry name" value="PH domain-like"/>
    <property type="match status" value="1"/>
</dbReference>
<evidence type="ECO:0000313" key="4">
    <source>
        <dbReference type="EnsemblMetazoa" id="CPIJ000667-PA"/>
    </source>
</evidence>
<protein>
    <submittedName>
        <fullName evidence="3 4">Nucleoporin</fullName>
    </submittedName>
</protein>
<dbReference type="EMBL" id="DS231818">
    <property type="protein sequence ID" value="EDS41300.1"/>
    <property type="molecule type" value="Genomic_DNA"/>
</dbReference>
<evidence type="ECO:0000259" key="2">
    <source>
        <dbReference type="Pfam" id="PF04003"/>
    </source>
</evidence>
<dbReference type="Gene3D" id="2.30.29.30">
    <property type="entry name" value="Pleckstrin-homology domain (PH domain)/Phosphotyrosine-binding domain (PTB)"/>
    <property type="match status" value="1"/>
</dbReference>
<reference evidence="3" key="1">
    <citation type="submission" date="2007-03" db="EMBL/GenBank/DDBJ databases">
        <title>Annotation of Culex pipiens quinquefasciatus.</title>
        <authorList>
            <consortium name="The Broad Institute Genome Sequencing Platform"/>
            <person name="Atkinson P.W."/>
            <person name="Hemingway J."/>
            <person name="Christensen B.M."/>
            <person name="Higgs S."/>
            <person name="Kodira C."/>
            <person name="Hannick L."/>
            <person name="Megy K."/>
            <person name="O'Leary S."/>
            <person name="Pearson M."/>
            <person name="Haas B.J."/>
            <person name="Mauceli E."/>
            <person name="Wortman J.R."/>
            <person name="Lee N.H."/>
            <person name="Guigo R."/>
            <person name="Stanke M."/>
            <person name="Alvarado L."/>
            <person name="Amedeo P."/>
            <person name="Antoine C.H."/>
            <person name="Arensburger P."/>
            <person name="Bidwell S.L."/>
            <person name="Crawford M."/>
            <person name="Camaro F."/>
            <person name="Devon K."/>
            <person name="Engels R."/>
            <person name="Hammond M."/>
            <person name="Howarth C."/>
            <person name="Koehrsen M."/>
            <person name="Lawson D."/>
            <person name="Montgomery P."/>
            <person name="Nene V."/>
            <person name="Nusbaum C."/>
            <person name="Puiu D."/>
            <person name="Romero-Severson J."/>
            <person name="Severson D.W."/>
            <person name="Shumway M."/>
            <person name="Sisk P."/>
            <person name="Stolte C."/>
            <person name="Zeng Q."/>
            <person name="Eisenstadt E."/>
            <person name="Fraser-Liggett C."/>
            <person name="Strausberg R."/>
            <person name="Galagan J."/>
            <person name="Birren B."/>
            <person name="Collins F.H."/>
        </authorList>
    </citation>
    <scope>NUCLEOTIDE SEQUENCE [LARGE SCALE GENOMIC DNA]</scope>
    <source>
        <strain evidence="3">JHB</strain>
    </source>
</reference>
<feature type="region of interest" description="Disordered" evidence="1">
    <location>
        <begin position="1"/>
        <end position="74"/>
    </location>
</feature>
<evidence type="ECO:0000256" key="1">
    <source>
        <dbReference type="SAM" id="MobiDB-lite"/>
    </source>
</evidence>
<dbReference type="VEuPathDB" id="VectorBase:CQUJHB007761"/>
<feature type="compositionally biased region" description="Basic residues" evidence="1">
    <location>
        <begin position="182"/>
        <end position="191"/>
    </location>
</feature>
<gene>
    <name evidence="4" type="primary">6031426</name>
    <name evidence="3" type="ORF">CpipJ_CPIJ000667</name>
</gene>
<dbReference type="HOGENOM" id="CLU_998383_0_0_1"/>
<dbReference type="AlphaFoldDB" id="B0W0J8"/>
<dbReference type="InterPro" id="IPR007148">
    <property type="entry name" value="SSU_processome_Utp12"/>
</dbReference>
<dbReference type="OrthoDB" id="10062131at2759"/>
<dbReference type="STRING" id="7176.B0W0J8"/>
<dbReference type="VEuPathDB" id="VectorBase:CPIJ000667"/>